<dbReference type="EMBL" id="SDMP01000001">
    <property type="protein sequence ID" value="RYR77914.1"/>
    <property type="molecule type" value="Genomic_DNA"/>
</dbReference>
<evidence type="ECO:0000313" key="7">
    <source>
        <dbReference type="Proteomes" id="UP000289738"/>
    </source>
</evidence>
<dbReference type="Gene3D" id="3.30.565.10">
    <property type="entry name" value="Histidine kinase-like ATPase, C-terminal domain"/>
    <property type="match status" value="1"/>
</dbReference>
<reference evidence="6 7" key="1">
    <citation type="submission" date="2019-01" db="EMBL/GenBank/DDBJ databases">
        <title>Sequencing of cultivated peanut Arachis hypogaea provides insights into genome evolution and oil improvement.</title>
        <authorList>
            <person name="Chen X."/>
        </authorList>
    </citation>
    <scope>NUCLEOTIDE SEQUENCE [LARGE SCALE GENOMIC DNA]</scope>
    <source>
        <strain evidence="7">cv. Fuhuasheng</strain>
        <tissue evidence="6">Leaves</tissue>
    </source>
</reference>
<keyword evidence="7" id="KW-1185">Reference proteome</keyword>
<keyword evidence="3" id="KW-0597">Phosphoprotein</keyword>
<accession>A0A445ER04</accession>
<dbReference type="InterPro" id="IPR005467">
    <property type="entry name" value="His_kinase_dom"/>
</dbReference>
<feature type="domain" description="Histidine kinase" evidence="5">
    <location>
        <begin position="1"/>
        <end position="184"/>
    </location>
</feature>
<comment type="catalytic activity">
    <reaction evidence="1">
        <text>ATP + protein L-histidine = ADP + protein N-phospho-L-histidine.</text>
        <dbReference type="EC" id="2.7.13.3"/>
    </reaction>
</comment>
<comment type="caution">
    <text evidence="6">The sequence shown here is derived from an EMBL/GenBank/DDBJ whole genome shotgun (WGS) entry which is preliminary data.</text>
</comment>
<dbReference type="InterPro" id="IPR036890">
    <property type="entry name" value="HATPase_C_sf"/>
</dbReference>
<name>A0A445ER04_ARAHY</name>
<feature type="signal peptide" evidence="4">
    <location>
        <begin position="1"/>
        <end position="18"/>
    </location>
</feature>
<evidence type="ECO:0000256" key="2">
    <source>
        <dbReference type="ARBA" id="ARBA00012438"/>
    </source>
</evidence>
<dbReference type="STRING" id="3818.A0A445ER04"/>
<dbReference type="EC" id="2.7.13.3" evidence="2"/>
<evidence type="ECO:0000256" key="3">
    <source>
        <dbReference type="ARBA" id="ARBA00022553"/>
    </source>
</evidence>
<dbReference type="Pfam" id="PF02518">
    <property type="entry name" value="HATPase_c"/>
    <property type="match status" value="1"/>
</dbReference>
<dbReference type="InterPro" id="IPR003594">
    <property type="entry name" value="HATPase_dom"/>
</dbReference>
<evidence type="ECO:0000256" key="4">
    <source>
        <dbReference type="SAM" id="SignalP"/>
    </source>
</evidence>
<dbReference type="Proteomes" id="UP000289738">
    <property type="component" value="Chromosome A01"/>
</dbReference>
<proteinExistence type="predicted"/>
<organism evidence="6 7">
    <name type="scientific">Arachis hypogaea</name>
    <name type="common">Peanut</name>
    <dbReference type="NCBI Taxonomy" id="3818"/>
    <lineage>
        <taxon>Eukaryota</taxon>
        <taxon>Viridiplantae</taxon>
        <taxon>Streptophyta</taxon>
        <taxon>Embryophyta</taxon>
        <taxon>Tracheophyta</taxon>
        <taxon>Spermatophyta</taxon>
        <taxon>Magnoliopsida</taxon>
        <taxon>eudicotyledons</taxon>
        <taxon>Gunneridae</taxon>
        <taxon>Pentapetalae</taxon>
        <taxon>rosids</taxon>
        <taxon>fabids</taxon>
        <taxon>Fabales</taxon>
        <taxon>Fabaceae</taxon>
        <taxon>Papilionoideae</taxon>
        <taxon>50 kb inversion clade</taxon>
        <taxon>dalbergioids sensu lato</taxon>
        <taxon>Dalbergieae</taxon>
        <taxon>Pterocarpus clade</taxon>
        <taxon>Arachis</taxon>
    </lineage>
</organism>
<evidence type="ECO:0000313" key="6">
    <source>
        <dbReference type="EMBL" id="RYR77914.1"/>
    </source>
</evidence>
<dbReference type="InterPro" id="IPR050956">
    <property type="entry name" value="2C_system_His_kinase"/>
</dbReference>
<dbReference type="SUPFAM" id="SSF55874">
    <property type="entry name" value="ATPase domain of HSP90 chaperone/DNA topoisomerase II/histidine kinase"/>
    <property type="match status" value="1"/>
</dbReference>
<dbReference type="GO" id="GO:0004673">
    <property type="term" value="F:protein histidine kinase activity"/>
    <property type="evidence" value="ECO:0007669"/>
    <property type="project" value="UniProtKB-EC"/>
</dbReference>
<feature type="chain" id="PRO_5019262040" description="histidine kinase" evidence="4">
    <location>
        <begin position="19"/>
        <end position="184"/>
    </location>
</feature>
<evidence type="ECO:0000256" key="1">
    <source>
        <dbReference type="ARBA" id="ARBA00000085"/>
    </source>
</evidence>
<dbReference type="SMART" id="SM00387">
    <property type="entry name" value="HATPase_c"/>
    <property type="match status" value="1"/>
</dbReference>
<dbReference type="AlphaFoldDB" id="A0A445ER04"/>
<evidence type="ECO:0000259" key="5">
    <source>
        <dbReference type="PROSITE" id="PS50109"/>
    </source>
</evidence>
<protein>
    <recommendedName>
        <fullName evidence="2">histidine kinase</fullName>
        <ecNumber evidence="2">2.7.13.3</ecNumber>
    </recommendedName>
</protein>
<dbReference type="PROSITE" id="PS50109">
    <property type="entry name" value="HIS_KIN"/>
    <property type="match status" value="1"/>
</dbReference>
<gene>
    <name evidence="6" type="ORF">Ahy_A01g002620</name>
</gene>
<keyword evidence="4" id="KW-0732">Signal</keyword>
<dbReference type="GO" id="GO:0005634">
    <property type="term" value="C:nucleus"/>
    <property type="evidence" value="ECO:0007669"/>
    <property type="project" value="TreeGrafter"/>
</dbReference>
<sequence>MNIIMMMLFMTILNSFHSCTLNSYLNLEMVEFTLHQLFVACLSQVMKKSKAMGIHIINEVMEHIMTETLYGDSLRLQQVLVDFLLICINFMPTGGQVVVAASLTKDQLGKSVHLANLEISITHDGVGVPETLLNQMFRRDRQESEEGISLLISRKLLKRMNGDVQYLREAGKSSFILIVELAAS</sequence>
<dbReference type="PANTHER" id="PTHR43719">
    <property type="entry name" value="TWO-COMPONENT HISTIDINE KINASE"/>
    <property type="match status" value="1"/>
</dbReference>
<dbReference type="PANTHER" id="PTHR43719:SF46">
    <property type="entry name" value="PHYTOCHROME A"/>
    <property type="match status" value="1"/>
</dbReference>